<evidence type="ECO:0000259" key="1">
    <source>
        <dbReference type="SMART" id="SM00731"/>
    </source>
</evidence>
<gene>
    <name evidence="2" type="ORF">CYJ19_01255</name>
</gene>
<accession>A0A2I1IQ45</accession>
<dbReference type="GeneID" id="35866202"/>
<dbReference type="GO" id="GO:0006950">
    <property type="term" value="P:response to stress"/>
    <property type="evidence" value="ECO:0007669"/>
    <property type="project" value="UniProtKB-ARBA"/>
</dbReference>
<evidence type="ECO:0000313" key="2">
    <source>
        <dbReference type="EMBL" id="PKY73245.1"/>
    </source>
</evidence>
<name>A0A2I1IQ45_9ACTO</name>
<keyword evidence="3" id="KW-1185">Reference proteome</keyword>
<dbReference type="InterPro" id="IPR006640">
    <property type="entry name" value="SprT-like_domain"/>
</dbReference>
<dbReference type="Proteomes" id="UP000235122">
    <property type="component" value="Unassembled WGS sequence"/>
</dbReference>
<dbReference type="EMBL" id="PKKO01000001">
    <property type="protein sequence ID" value="PKY73245.1"/>
    <property type="molecule type" value="Genomic_DNA"/>
</dbReference>
<reference evidence="2 3" key="1">
    <citation type="submission" date="2017-12" db="EMBL/GenBank/DDBJ databases">
        <title>Phylogenetic diversity of female urinary microbiome.</title>
        <authorList>
            <person name="Thomas-White K."/>
            <person name="Wolfe A.J."/>
        </authorList>
    </citation>
    <scope>NUCLEOTIDE SEQUENCE [LARGE SCALE GENOMIC DNA]</scope>
    <source>
        <strain evidence="2 3">UMB0402</strain>
    </source>
</reference>
<dbReference type="Pfam" id="PF10263">
    <property type="entry name" value="SprT-like"/>
    <property type="match status" value="1"/>
</dbReference>
<organism evidence="2 3">
    <name type="scientific">Winkia neuii</name>
    <dbReference type="NCBI Taxonomy" id="33007"/>
    <lineage>
        <taxon>Bacteria</taxon>
        <taxon>Bacillati</taxon>
        <taxon>Actinomycetota</taxon>
        <taxon>Actinomycetes</taxon>
        <taxon>Actinomycetales</taxon>
        <taxon>Actinomycetaceae</taxon>
        <taxon>Winkia</taxon>
    </lineage>
</organism>
<evidence type="ECO:0000313" key="3">
    <source>
        <dbReference type="Proteomes" id="UP000235122"/>
    </source>
</evidence>
<dbReference type="STRING" id="33007.HMPREF3198_00888"/>
<sequence>MKIETALGLARAILREHGLNWQVRPDRARRRAGACHHSKKLITLSAALLPLYEDQQVRDVILHEVAHALAGARAGHGPKWQKIARQIGARPKATLPASLPSAPAAWIGRCPAGHETARYRRPSRVVSCGICSRTFTPEAVLTWYFHGREVAPSALGNTYARQLARLRRTNI</sequence>
<dbReference type="SMART" id="SM00731">
    <property type="entry name" value="SprT"/>
    <property type="match status" value="1"/>
</dbReference>
<dbReference type="AlphaFoldDB" id="A0A2I1IQ45"/>
<dbReference type="Gene3D" id="3.30.2010.10">
    <property type="entry name" value="Metalloproteases ('zincins'), catalytic domain"/>
    <property type="match status" value="1"/>
</dbReference>
<proteinExistence type="predicted"/>
<protein>
    <submittedName>
        <fullName evidence="2">M48 family peptidase</fullName>
    </submittedName>
</protein>
<feature type="domain" description="SprT-like" evidence="1">
    <location>
        <begin position="1"/>
        <end position="138"/>
    </location>
</feature>
<comment type="caution">
    <text evidence="2">The sequence shown here is derived from an EMBL/GenBank/DDBJ whole genome shotgun (WGS) entry which is preliminary data.</text>
</comment>
<dbReference type="RefSeq" id="WP_024330722.1">
    <property type="nucleotide sequence ID" value="NZ_JASOXK010000001.1"/>
</dbReference>